<keyword evidence="1" id="KW-0472">Membrane</keyword>
<accession>A0A928VX80</accession>
<dbReference type="NCBIfam" id="TIGR02588">
    <property type="entry name" value="TIGR02588 family protein"/>
    <property type="match status" value="1"/>
</dbReference>
<dbReference type="EMBL" id="JADEXN010000247">
    <property type="protein sequence ID" value="MBE9041796.1"/>
    <property type="molecule type" value="Genomic_DNA"/>
</dbReference>
<keyword evidence="1" id="KW-0812">Transmembrane</keyword>
<reference evidence="2" key="1">
    <citation type="submission" date="2020-10" db="EMBL/GenBank/DDBJ databases">
        <authorList>
            <person name="Castelo-Branco R."/>
            <person name="Eusebio N."/>
            <person name="Adriana R."/>
            <person name="Vieira A."/>
            <person name="Brugerolle De Fraissinette N."/>
            <person name="Rezende De Castro R."/>
            <person name="Schneider M.P."/>
            <person name="Vasconcelos V."/>
            <person name="Leao P.N."/>
        </authorList>
    </citation>
    <scope>NUCLEOTIDE SEQUENCE</scope>
    <source>
        <strain evidence="2">LEGE 11467</strain>
    </source>
</reference>
<evidence type="ECO:0000256" key="1">
    <source>
        <dbReference type="SAM" id="Phobius"/>
    </source>
</evidence>
<name>A0A928VX80_9CYAN</name>
<dbReference type="RefSeq" id="WP_264321991.1">
    <property type="nucleotide sequence ID" value="NZ_JADEXN010000247.1"/>
</dbReference>
<keyword evidence="1" id="KW-1133">Transmembrane helix</keyword>
<protein>
    <submittedName>
        <fullName evidence="2">TIGR02588 family protein</fullName>
    </submittedName>
</protein>
<feature type="transmembrane region" description="Helical" evidence="1">
    <location>
        <begin position="21"/>
        <end position="42"/>
    </location>
</feature>
<gene>
    <name evidence="2" type="ORF">IQ235_13500</name>
</gene>
<dbReference type="AlphaFoldDB" id="A0A928VX80"/>
<dbReference type="InterPro" id="IPR013417">
    <property type="entry name" value="CHP02588"/>
</dbReference>
<comment type="caution">
    <text evidence="2">The sequence shown here is derived from an EMBL/GenBank/DDBJ whole genome shotgun (WGS) entry which is preliminary data.</text>
</comment>
<keyword evidence="3" id="KW-1185">Reference proteome</keyword>
<dbReference type="Proteomes" id="UP000621799">
    <property type="component" value="Unassembled WGS sequence"/>
</dbReference>
<evidence type="ECO:0000313" key="3">
    <source>
        <dbReference type="Proteomes" id="UP000621799"/>
    </source>
</evidence>
<organism evidence="2 3">
    <name type="scientific">Zarconia navalis LEGE 11467</name>
    <dbReference type="NCBI Taxonomy" id="1828826"/>
    <lineage>
        <taxon>Bacteria</taxon>
        <taxon>Bacillati</taxon>
        <taxon>Cyanobacteriota</taxon>
        <taxon>Cyanophyceae</taxon>
        <taxon>Oscillatoriophycideae</taxon>
        <taxon>Oscillatoriales</taxon>
        <taxon>Oscillatoriales incertae sedis</taxon>
        <taxon>Zarconia</taxon>
        <taxon>Zarconia navalis</taxon>
    </lineage>
</organism>
<proteinExistence type="predicted"/>
<evidence type="ECO:0000313" key="2">
    <source>
        <dbReference type="EMBL" id="MBE9041796.1"/>
    </source>
</evidence>
<sequence length="137" mass="15242">MNDSSSHEARQPPPRSIAERVSFYLSLSLLALVVSLIVYSWIDREDRPPILSIELRSEIRQVDGQFYVPFNVTNRGGKTAESVEVVAQLSCPDGVEESGSQQFKFLSSGETRAGAFIFSHNPEPSQLQVRVASYKLP</sequence>